<keyword evidence="2" id="KW-1185">Reference proteome</keyword>
<organism evidence="1 2">
    <name type="scientific">Kipferlia bialata</name>
    <dbReference type="NCBI Taxonomy" id="797122"/>
    <lineage>
        <taxon>Eukaryota</taxon>
        <taxon>Metamonada</taxon>
        <taxon>Carpediemonas-like organisms</taxon>
        <taxon>Kipferlia</taxon>
    </lineage>
</organism>
<proteinExistence type="predicted"/>
<dbReference type="AlphaFoldDB" id="A0A9K3D7R6"/>
<evidence type="ECO:0000313" key="1">
    <source>
        <dbReference type="EMBL" id="GIQ88778.1"/>
    </source>
</evidence>
<protein>
    <submittedName>
        <fullName evidence="1">Uncharacterized protein</fullName>
    </submittedName>
</protein>
<name>A0A9K3D7R6_9EUKA</name>
<accession>A0A9K3D7R6</accession>
<dbReference type="Proteomes" id="UP000265618">
    <property type="component" value="Unassembled WGS sequence"/>
</dbReference>
<gene>
    <name evidence="1" type="ORF">KIPB_011106</name>
</gene>
<evidence type="ECO:0000313" key="2">
    <source>
        <dbReference type="Proteomes" id="UP000265618"/>
    </source>
</evidence>
<comment type="caution">
    <text evidence="1">The sequence shown here is derived from an EMBL/GenBank/DDBJ whole genome shotgun (WGS) entry which is preliminary data.</text>
</comment>
<dbReference type="EMBL" id="BDIP01004378">
    <property type="protein sequence ID" value="GIQ88778.1"/>
    <property type="molecule type" value="Genomic_DNA"/>
</dbReference>
<sequence length="77" mass="8833">MCQIACYTMHVSWLTLTPLHPVAHKPTQGLLHQYNSLARQQGKRGYIRRLQGLYKPCRAILTCATRFMTPHTRALSP</sequence>
<reference evidence="1 2" key="1">
    <citation type="journal article" date="2018" name="PLoS ONE">
        <title>The draft genome of Kipferlia bialata reveals reductive genome evolution in fornicate parasites.</title>
        <authorList>
            <person name="Tanifuji G."/>
            <person name="Takabayashi S."/>
            <person name="Kume K."/>
            <person name="Takagi M."/>
            <person name="Nakayama T."/>
            <person name="Kamikawa R."/>
            <person name="Inagaki Y."/>
            <person name="Hashimoto T."/>
        </authorList>
    </citation>
    <scope>NUCLEOTIDE SEQUENCE [LARGE SCALE GENOMIC DNA]</scope>
    <source>
        <strain evidence="1">NY0173</strain>
    </source>
</reference>